<keyword evidence="2 3" id="KW-0326">Glycosidase</keyword>
<dbReference type="InterPro" id="IPR001547">
    <property type="entry name" value="Glyco_hydro_5"/>
</dbReference>
<dbReference type="PANTHER" id="PTHR34142">
    <property type="entry name" value="ENDO-BETA-1,4-GLUCANASE A"/>
    <property type="match status" value="1"/>
</dbReference>
<name>A0ABS9J2L9_9FLAO</name>
<gene>
    <name evidence="5" type="ORF">JM658_07570</name>
</gene>
<dbReference type="PROSITE" id="PS51257">
    <property type="entry name" value="PROKAR_LIPOPROTEIN"/>
    <property type="match status" value="1"/>
</dbReference>
<protein>
    <submittedName>
        <fullName evidence="5">Cellulase family glycosylhydrolase</fullName>
    </submittedName>
</protein>
<dbReference type="PANTHER" id="PTHR34142:SF1">
    <property type="entry name" value="GLYCOSIDE HYDROLASE FAMILY 5 DOMAIN-CONTAINING PROTEIN"/>
    <property type="match status" value="1"/>
</dbReference>
<dbReference type="Proteomes" id="UP000829517">
    <property type="component" value="Unassembled WGS sequence"/>
</dbReference>
<dbReference type="Gene3D" id="3.20.20.80">
    <property type="entry name" value="Glycosidases"/>
    <property type="match status" value="1"/>
</dbReference>
<sequence length="352" mass="41154">MIYILKENLLIVLIVLFACSCDNSDNILVDMENPEIEVPEAEDPPELVEPKNTTGTLLDRNGKMLRGVPMPITQINSNDGVPFSANVNNWIKLRDEYGINTVRVCWFDLWLKMRGAQEDQYWNIDEAMPHIDKCVENAIATGMNVIINYHVTGENMAFKNYAGEEVGIDFNRNHDERIEFWTRIAKKYKGNNLVFFELSNEPNFWHSYYLNETFKKNLLEVYNIVRKEAPNRQILLFSFNGTHYDLKSVVENYSPDIDWSRTSVAFHAYEDTSSAKIQELMSDYRIICTEWDYYGTHDYVKKIDGELLTAQTMERLGISWVDWYNKESTNSLNRLENVLLPDAKTKNYWWGN</sequence>
<reference evidence="5 6" key="1">
    <citation type="submission" date="2021-01" db="EMBL/GenBank/DDBJ databases">
        <title>Genome sequencing of Joostella atrarenae M1-2 (= KCTC 23194).</title>
        <authorList>
            <person name="Zakaria M.R."/>
            <person name="Lam M.Q."/>
            <person name="Chong C.S."/>
        </authorList>
    </citation>
    <scope>NUCLEOTIDE SEQUENCE [LARGE SCALE GENOMIC DNA]</scope>
    <source>
        <strain evidence="5 6">M1-2</strain>
    </source>
</reference>
<dbReference type="InterPro" id="IPR017853">
    <property type="entry name" value="GH"/>
</dbReference>
<accession>A0ABS9J2L9</accession>
<proteinExistence type="inferred from homology"/>
<comment type="caution">
    <text evidence="5">The sequence shown here is derived from an EMBL/GenBank/DDBJ whole genome shotgun (WGS) entry which is preliminary data.</text>
</comment>
<evidence type="ECO:0000313" key="6">
    <source>
        <dbReference type="Proteomes" id="UP000829517"/>
    </source>
</evidence>
<keyword evidence="6" id="KW-1185">Reference proteome</keyword>
<dbReference type="SUPFAM" id="SSF51445">
    <property type="entry name" value="(Trans)glycosidases"/>
    <property type="match status" value="1"/>
</dbReference>
<evidence type="ECO:0000256" key="2">
    <source>
        <dbReference type="ARBA" id="ARBA00023295"/>
    </source>
</evidence>
<evidence type="ECO:0000259" key="4">
    <source>
        <dbReference type="Pfam" id="PF00150"/>
    </source>
</evidence>
<dbReference type="RefSeq" id="WP_236958650.1">
    <property type="nucleotide sequence ID" value="NZ_JAETXX010000003.1"/>
</dbReference>
<dbReference type="Pfam" id="PF00150">
    <property type="entry name" value="Cellulase"/>
    <property type="match status" value="1"/>
</dbReference>
<evidence type="ECO:0000256" key="1">
    <source>
        <dbReference type="ARBA" id="ARBA00022801"/>
    </source>
</evidence>
<evidence type="ECO:0000256" key="3">
    <source>
        <dbReference type="RuleBase" id="RU361153"/>
    </source>
</evidence>
<organism evidence="5 6">
    <name type="scientific">Joostella atrarenae</name>
    <dbReference type="NCBI Taxonomy" id="679257"/>
    <lineage>
        <taxon>Bacteria</taxon>
        <taxon>Pseudomonadati</taxon>
        <taxon>Bacteroidota</taxon>
        <taxon>Flavobacteriia</taxon>
        <taxon>Flavobacteriales</taxon>
        <taxon>Flavobacteriaceae</taxon>
        <taxon>Joostella</taxon>
    </lineage>
</organism>
<comment type="similarity">
    <text evidence="3">Belongs to the glycosyl hydrolase 5 (cellulase A) family.</text>
</comment>
<dbReference type="EMBL" id="JAETXX010000003">
    <property type="protein sequence ID" value="MCF8714686.1"/>
    <property type="molecule type" value="Genomic_DNA"/>
</dbReference>
<keyword evidence="1 3" id="KW-0378">Hydrolase</keyword>
<evidence type="ECO:0000313" key="5">
    <source>
        <dbReference type="EMBL" id="MCF8714686.1"/>
    </source>
</evidence>
<feature type="domain" description="Glycoside hydrolase family 5" evidence="4">
    <location>
        <begin position="69"/>
        <end position="326"/>
    </location>
</feature>